<gene>
    <name evidence="9" type="ORF">QG404_02200</name>
</gene>
<dbReference type="PANTHER" id="PTHR43240:SF20">
    <property type="entry name" value="MEDIUM_LONG-CHAIN ACYL-COA THIOESTERASE YIGI"/>
    <property type="match status" value="1"/>
</dbReference>
<dbReference type="CDD" id="cd03443">
    <property type="entry name" value="PaaI_thioesterase"/>
    <property type="match status" value="1"/>
</dbReference>
<protein>
    <recommendedName>
        <fullName evidence="6">Medium/long-chain acyl-CoA thioesterase YigI</fullName>
        <ecNumber evidence="5">3.1.2.20</ecNumber>
    </recommendedName>
</protein>
<organism evidence="9 10">
    <name type="scientific">Arsenophonus apicola</name>
    <dbReference type="NCBI Taxonomy" id="2879119"/>
    <lineage>
        <taxon>Bacteria</taxon>
        <taxon>Pseudomonadati</taxon>
        <taxon>Pseudomonadota</taxon>
        <taxon>Gammaproteobacteria</taxon>
        <taxon>Enterobacterales</taxon>
        <taxon>Morganellaceae</taxon>
        <taxon>Arsenophonus</taxon>
    </lineage>
</organism>
<reference evidence="9 10" key="1">
    <citation type="submission" date="2023-04" db="EMBL/GenBank/DDBJ databases">
        <title>Genome dynamics across the evolutionary transition to endosymbiosis.</title>
        <authorList>
            <person name="Siozios S."/>
            <person name="Nadal-Jimenez P."/>
            <person name="Azagi T."/>
            <person name="Sprong H."/>
            <person name="Frost C.L."/>
            <person name="Parratt S.R."/>
            <person name="Taylor G."/>
            <person name="Brettell L."/>
            <person name="Lew K.C."/>
            <person name="Croft L."/>
            <person name="King K.C."/>
            <person name="Brockhurst M.A."/>
            <person name="Hypsa V."/>
            <person name="Novakova E."/>
            <person name="Darby A.C."/>
            <person name="Hurst G.D.D."/>
        </authorList>
    </citation>
    <scope>NUCLEOTIDE SEQUENCE [LARGE SCALE GENOMIC DNA]</scope>
    <source>
        <strain evidence="10">aApi_AU</strain>
    </source>
</reference>
<comment type="catalytic activity">
    <reaction evidence="7">
        <text>a medium-chain fatty acyl-CoA + H2O = a medium-chain fatty acid + CoA + H(+)</text>
        <dbReference type="Rhea" id="RHEA:68184"/>
        <dbReference type="ChEBI" id="CHEBI:15377"/>
        <dbReference type="ChEBI" id="CHEBI:15378"/>
        <dbReference type="ChEBI" id="CHEBI:57287"/>
        <dbReference type="ChEBI" id="CHEBI:59558"/>
        <dbReference type="ChEBI" id="CHEBI:90546"/>
    </reaction>
</comment>
<evidence type="ECO:0000256" key="5">
    <source>
        <dbReference type="ARBA" id="ARBA00038894"/>
    </source>
</evidence>
<dbReference type="InterPro" id="IPR029069">
    <property type="entry name" value="HotDog_dom_sf"/>
</dbReference>
<evidence type="ECO:0000256" key="6">
    <source>
        <dbReference type="ARBA" id="ARBA00040062"/>
    </source>
</evidence>
<dbReference type="Pfam" id="PF03061">
    <property type="entry name" value="4HBT"/>
    <property type="match status" value="1"/>
</dbReference>
<dbReference type="SUPFAM" id="SSF54637">
    <property type="entry name" value="Thioesterase/thiol ester dehydrase-isomerase"/>
    <property type="match status" value="1"/>
</dbReference>
<keyword evidence="1" id="KW-0378">Hydrolase</keyword>
<feature type="domain" description="Thioesterase" evidence="8">
    <location>
        <begin position="58"/>
        <end position="144"/>
    </location>
</feature>
<dbReference type="InterPro" id="IPR003736">
    <property type="entry name" value="PAAI_dom"/>
</dbReference>
<dbReference type="NCBIfam" id="TIGR00369">
    <property type="entry name" value="unchar_dom_1"/>
    <property type="match status" value="1"/>
</dbReference>
<keyword evidence="10" id="KW-1185">Reference proteome</keyword>
<comment type="catalytic activity">
    <reaction evidence="2">
        <text>a fatty acyl-CoA + H2O = a fatty acid + CoA + H(+)</text>
        <dbReference type="Rhea" id="RHEA:16781"/>
        <dbReference type="ChEBI" id="CHEBI:15377"/>
        <dbReference type="ChEBI" id="CHEBI:15378"/>
        <dbReference type="ChEBI" id="CHEBI:28868"/>
        <dbReference type="ChEBI" id="CHEBI:57287"/>
        <dbReference type="ChEBI" id="CHEBI:77636"/>
        <dbReference type="EC" id="3.1.2.20"/>
    </reaction>
</comment>
<dbReference type="EC" id="3.1.2.20" evidence="5"/>
<evidence type="ECO:0000256" key="3">
    <source>
        <dbReference type="ARBA" id="ARBA00036002"/>
    </source>
</evidence>
<dbReference type="InterPro" id="IPR006683">
    <property type="entry name" value="Thioestr_dom"/>
</dbReference>
<dbReference type="Gene3D" id="3.10.129.10">
    <property type="entry name" value="Hotdog Thioesterase"/>
    <property type="match status" value="1"/>
</dbReference>
<evidence type="ECO:0000313" key="9">
    <source>
        <dbReference type="EMBL" id="WGO83755.1"/>
    </source>
</evidence>
<name>A0ABY8P2N3_9GAMM</name>
<comment type="catalytic activity">
    <reaction evidence="3">
        <text>a long-chain fatty acyl-CoA + H2O = a long-chain fatty acid + CoA + H(+)</text>
        <dbReference type="Rhea" id="RHEA:67680"/>
        <dbReference type="ChEBI" id="CHEBI:15377"/>
        <dbReference type="ChEBI" id="CHEBI:15378"/>
        <dbReference type="ChEBI" id="CHEBI:57287"/>
        <dbReference type="ChEBI" id="CHEBI:57560"/>
        <dbReference type="ChEBI" id="CHEBI:83139"/>
    </reaction>
</comment>
<dbReference type="EMBL" id="CP123759">
    <property type="protein sequence ID" value="WGO83755.1"/>
    <property type="molecule type" value="Genomic_DNA"/>
</dbReference>
<dbReference type="Proteomes" id="UP001231859">
    <property type="component" value="Chromosome"/>
</dbReference>
<sequence length="156" mass="17150">MNTPTFTLDEAQKLIIAKFIHEMPFNQLLGLEVLSFDKTQIKLVFNHKPGLIGNFEQQILHGGVIASVLDVASGLVCIGNVLNRMSSFSKEVLRKRLSTIGTIDLNINYLHPGRGKKFIASGTIIRTGNKISVARAELHNEQNQHIATGIATYLVG</sequence>
<proteinExistence type="inferred from homology"/>
<evidence type="ECO:0000256" key="4">
    <source>
        <dbReference type="ARBA" id="ARBA00038381"/>
    </source>
</evidence>
<comment type="similarity">
    <text evidence="4">Belongs to the YigI thioesterase family.</text>
</comment>
<evidence type="ECO:0000313" key="10">
    <source>
        <dbReference type="Proteomes" id="UP001231859"/>
    </source>
</evidence>
<evidence type="ECO:0000259" key="8">
    <source>
        <dbReference type="Pfam" id="PF03061"/>
    </source>
</evidence>
<evidence type="ECO:0000256" key="7">
    <source>
        <dbReference type="ARBA" id="ARBA00048062"/>
    </source>
</evidence>
<evidence type="ECO:0000256" key="2">
    <source>
        <dbReference type="ARBA" id="ARBA00035880"/>
    </source>
</evidence>
<evidence type="ECO:0000256" key="1">
    <source>
        <dbReference type="ARBA" id="ARBA00022801"/>
    </source>
</evidence>
<dbReference type="PANTHER" id="PTHR43240">
    <property type="entry name" value="1,4-DIHYDROXY-2-NAPHTHOYL-COA THIOESTERASE 1"/>
    <property type="match status" value="1"/>
</dbReference>
<dbReference type="NCBIfam" id="NF008675">
    <property type="entry name" value="PRK11688.1"/>
    <property type="match status" value="1"/>
</dbReference>
<dbReference type="RefSeq" id="WP_280938632.1">
    <property type="nucleotide sequence ID" value="NZ_CP123759.1"/>
</dbReference>
<accession>A0ABY8P2N3</accession>